<feature type="chain" id="PRO_5045169201" evidence="1">
    <location>
        <begin position="19"/>
        <end position="84"/>
    </location>
</feature>
<comment type="caution">
    <text evidence="2">The sequence shown here is derived from an EMBL/GenBank/DDBJ whole genome shotgun (WGS) entry which is preliminary data.</text>
</comment>
<keyword evidence="3" id="KW-1185">Reference proteome</keyword>
<sequence>MKKIIVLPLFLLTICAFGQKKADQVATRPVCPVCKTSKNSIPILYGRPAAIAVRRAEKGELRLGGCVINPDSPRHYCKKDHRSY</sequence>
<reference evidence="2" key="1">
    <citation type="submission" date="2022-01" db="EMBL/GenBank/DDBJ databases">
        <authorList>
            <person name="Jo J.-H."/>
            <person name="Im W.-T."/>
        </authorList>
    </citation>
    <scope>NUCLEOTIDE SEQUENCE</scope>
    <source>
        <strain evidence="2">NA20</strain>
    </source>
</reference>
<dbReference type="Proteomes" id="UP001165367">
    <property type="component" value="Unassembled WGS sequence"/>
</dbReference>
<dbReference type="RefSeq" id="WP_237876338.1">
    <property type="nucleotide sequence ID" value="NZ_JAKLTR010000022.1"/>
</dbReference>
<proteinExistence type="predicted"/>
<evidence type="ECO:0000313" key="2">
    <source>
        <dbReference type="EMBL" id="MCG2617558.1"/>
    </source>
</evidence>
<keyword evidence="1" id="KW-0732">Signal</keyword>
<dbReference type="EMBL" id="JAKLTR010000022">
    <property type="protein sequence ID" value="MCG2617558.1"/>
    <property type="molecule type" value="Genomic_DNA"/>
</dbReference>
<evidence type="ECO:0000256" key="1">
    <source>
        <dbReference type="SAM" id="SignalP"/>
    </source>
</evidence>
<feature type="signal peptide" evidence="1">
    <location>
        <begin position="1"/>
        <end position="18"/>
    </location>
</feature>
<protein>
    <submittedName>
        <fullName evidence="2">Uncharacterized protein</fullName>
    </submittedName>
</protein>
<accession>A0ABS9KZ19</accession>
<gene>
    <name evidence="2" type="ORF">LZZ85_24880</name>
</gene>
<evidence type="ECO:0000313" key="3">
    <source>
        <dbReference type="Proteomes" id="UP001165367"/>
    </source>
</evidence>
<name>A0ABS9KZ19_9BACT</name>
<organism evidence="2 3">
    <name type="scientific">Terrimonas ginsenosidimutans</name>
    <dbReference type="NCBI Taxonomy" id="2908004"/>
    <lineage>
        <taxon>Bacteria</taxon>
        <taxon>Pseudomonadati</taxon>
        <taxon>Bacteroidota</taxon>
        <taxon>Chitinophagia</taxon>
        <taxon>Chitinophagales</taxon>
        <taxon>Chitinophagaceae</taxon>
        <taxon>Terrimonas</taxon>
    </lineage>
</organism>